<dbReference type="EMBL" id="CADCXV010000223">
    <property type="protein sequence ID" value="CAB0028944.1"/>
    <property type="molecule type" value="Genomic_DNA"/>
</dbReference>
<proteinExistence type="predicted"/>
<feature type="non-terminal residue" evidence="2">
    <location>
        <position position="138"/>
    </location>
</feature>
<accession>A0A6H5HXD7</accession>
<protein>
    <submittedName>
        <fullName evidence="2">Uncharacterized protein</fullName>
    </submittedName>
</protein>
<evidence type="ECO:0000256" key="1">
    <source>
        <dbReference type="SAM" id="MobiDB-lite"/>
    </source>
</evidence>
<reference evidence="2 3" key="1">
    <citation type="submission" date="2020-02" db="EMBL/GenBank/DDBJ databases">
        <authorList>
            <person name="Ferguson B K."/>
        </authorList>
    </citation>
    <scope>NUCLEOTIDE SEQUENCE [LARGE SCALE GENOMIC DNA]</scope>
</reference>
<gene>
    <name evidence="2" type="ORF">TBRA_LOCUS1052</name>
</gene>
<sequence>MGHPRIRRNDYLLARGPPSLGISPVCLVDFFSCAKRKRQTTARSPPTSSTTPYSLSDYTGRLAQVPRDSNPRGYAWFDASLGSARSRRFVPLAYLRVPTLNSASKTLLTVTRVREEPRETGCAPKARVRLRVWRPPYA</sequence>
<dbReference type="AlphaFoldDB" id="A0A6H5HXD7"/>
<evidence type="ECO:0000313" key="2">
    <source>
        <dbReference type="EMBL" id="CAB0028944.1"/>
    </source>
</evidence>
<feature type="compositionally biased region" description="Low complexity" evidence="1">
    <location>
        <begin position="41"/>
        <end position="56"/>
    </location>
</feature>
<organism evidence="2 3">
    <name type="scientific">Trichogramma brassicae</name>
    <dbReference type="NCBI Taxonomy" id="86971"/>
    <lineage>
        <taxon>Eukaryota</taxon>
        <taxon>Metazoa</taxon>
        <taxon>Ecdysozoa</taxon>
        <taxon>Arthropoda</taxon>
        <taxon>Hexapoda</taxon>
        <taxon>Insecta</taxon>
        <taxon>Pterygota</taxon>
        <taxon>Neoptera</taxon>
        <taxon>Endopterygota</taxon>
        <taxon>Hymenoptera</taxon>
        <taxon>Apocrita</taxon>
        <taxon>Proctotrupomorpha</taxon>
        <taxon>Chalcidoidea</taxon>
        <taxon>Trichogrammatidae</taxon>
        <taxon>Trichogramma</taxon>
    </lineage>
</organism>
<evidence type="ECO:0000313" key="3">
    <source>
        <dbReference type="Proteomes" id="UP000479190"/>
    </source>
</evidence>
<name>A0A6H5HXD7_9HYME</name>
<keyword evidence="3" id="KW-1185">Reference proteome</keyword>
<feature type="region of interest" description="Disordered" evidence="1">
    <location>
        <begin position="36"/>
        <end position="59"/>
    </location>
</feature>
<dbReference type="Proteomes" id="UP000479190">
    <property type="component" value="Unassembled WGS sequence"/>
</dbReference>